<keyword evidence="2" id="KW-1185">Reference proteome</keyword>
<dbReference type="EMBL" id="JAHMUF010000001">
    <property type="protein sequence ID" value="KAG7196248.1"/>
    <property type="molecule type" value="Genomic_DNA"/>
</dbReference>
<proteinExistence type="predicted"/>
<dbReference type="OrthoDB" id="4094421at2759"/>
<dbReference type="AlphaFoldDB" id="A0A9P8AKW4"/>
<organism evidence="1 2">
    <name type="scientific">Scheffersomyces spartinae</name>
    <dbReference type="NCBI Taxonomy" id="45513"/>
    <lineage>
        <taxon>Eukaryota</taxon>
        <taxon>Fungi</taxon>
        <taxon>Dikarya</taxon>
        <taxon>Ascomycota</taxon>
        <taxon>Saccharomycotina</taxon>
        <taxon>Pichiomycetes</taxon>
        <taxon>Debaryomycetaceae</taxon>
        <taxon>Scheffersomyces</taxon>
    </lineage>
</organism>
<name>A0A9P8AKW4_9ASCO</name>
<sequence>MSEEEKAKVLGVTPEQTHQFLDIINRAFNPNHSEKTQNTIKSIFDYIQDAVYKMEKTDDRDKTSKEIVEDLGNKFKAWADGVKKREEQRKLETEGKKE</sequence>
<dbReference type="Proteomes" id="UP000790833">
    <property type="component" value="Unassembled WGS sequence"/>
</dbReference>
<dbReference type="GeneID" id="66113635"/>
<dbReference type="RefSeq" id="XP_043051793.1">
    <property type="nucleotide sequence ID" value="XM_043191116.1"/>
</dbReference>
<reference evidence="1" key="1">
    <citation type="submission" date="2021-03" db="EMBL/GenBank/DDBJ databases">
        <authorList>
            <person name="Palmer J.M."/>
        </authorList>
    </citation>
    <scope>NUCLEOTIDE SEQUENCE</scope>
    <source>
        <strain evidence="1">ARV_011</strain>
    </source>
</reference>
<evidence type="ECO:0000313" key="1">
    <source>
        <dbReference type="EMBL" id="KAG7196248.1"/>
    </source>
</evidence>
<protein>
    <submittedName>
        <fullName evidence="1">Uncharacterized protein</fullName>
    </submittedName>
</protein>
<evidence type="ECO:0000313" key="2">
    <source>
        <dbReference type="Proteomes" id="UP000790833"/>
    </source>
</evidence>
<comment type="caution">
    <text evidence="1">The sequence shown here is derived from an EMBL/GenBank/DDBJ whole genome shotgun (WGS) entry which is preliminary data.</text>
</comment>
<accession>A0A9P8AKW4</accession>
<gene>
    <name evidence="1" type="ORF">KQ657_000261</name>
</gene>